<keyword evidence="4" id="KW-0687">Ribonucleoprotein</keyword>
<evidence type="ECO:0000313" key="4">
    <source>
        <dbReference type="EMBL" id="SES08562.1"/>
    </source>
</evidence>
<dbReference type="InterPro" id="IPR016181">
    <property type="entry name" value="Acyl_CoA_acyltransferase"/>
</dbReference>
<dbReference type="Proteomes" id="UP000199221">
    <property type="component" value="Unassembled WGS sequence"/>
</dbReference>
<dbReference type="RefSeq" id="WP_094012598.1">
    <property type="nucleotide sequence ID" value="NZ_CP083803.1"/>
</dbReference>
<dbReference type="AlphaFoldDB" id="A0A1H9UGR8"/>
<evidence type="ECO:0000313" key="6">
    <source>
        <dbReference type="Proteomes" id="UP000199221"/>
    </source>
</evidence>
<dbReference type="Proteomes" id="UP001209279">
    <property type="component" value="Chromosome"/>
</dbReference>
<sequence>MSISEVSLRPIVDVDRAFLRTLYGTTRAAEMALLPWPQAAINVFLDQQFQAQHDYYQAQFADADFFIIEVAGEPIGRVYLHWTDSHVQFIDMALLPVWCGRGIGSRLLGQWLAHADADGLSAGLHVTPHNPALRLYQRCGFEVVGETGLSLKMRRAALTTAIRA</sequence>
<feature type="domain" description="N-acetyltransferase" evidence="3">
    <location>
        <begin position="6"/>
        <end position="164"/>
    </location>
</feature>
<dbReference type="GO" id="GO:0005840">
    <property type="term" value="C:ribosome"/>
    <property type="evidence" value="ECO:0007669"/>
    <property type="project" value="UniProtKB-KW"/>
</dbReference>
<dbReference type="CDD" id="cd04301">
    <property type="entry name" value="NAT_SF"/>
    <property type="match status" value="1"/>
</dbReference>
<evidence type="ECO:0000313" key="5">
    <source>
        <dbReference type="EMBL" id="UXZ45418.1"/>
    </source>
</evidence>
<dbReference type="Gene3D" id="3.40.630.30">
    <property type="match status" value="1"/>
</dbReference>
<dbReference type="SUPFAM" id="SSF55729">
    <property type="entry name" value="Acyl-CoA N-acyltransferases (Nat)"/>
    <property type="match status" value="1"/>
</dbReference>
<dbReference type="GeneID" id="93675693"/>
<reference evidence="5" key="2">
    <citation type="submission" date="2021-08" db="EMBL/GenBank/DDBJ databases">
        <authorList>
            <person name="Yaryura P.M."/>
            <person name="Bianco M.I."/>
            <person name="Morais C."/>
            <person name="Setubal J.C."/>
        </authorList>
    </citation>
    <scope>NUCLEOTIDE SEQUENCE</scope>
    <source>
        <strain evidence="5">AP1</strain>
    </source>
</reference>
<evidence type="ECO:0000256" key="2">
    <source>
        <dbReference type="ARBA" id="ARBA00023315"/>
    </source>
</evidence>
<accession>A0A1H9UGR8</accession>
<evidence type="ECO:0000259" key="3">
    <source>
        <dbReference type="PROSITE" id="PS51186"/>
    </source>
</evidence>
<dbReference type="EMBL" id="FOEQ01000022">
    <property type="protein sequence ID" value="SES08562.1"/>
    <property type="molecule type" value="Genomic_DNA"/>
</dbReference>
<keyword evidence="1" id="KW-0808">Transferase</keyword>
<gene>
    <name evidence="5" type="ORF">K7K07_00045</name>
    <name evidence="4" type="ORF">SAMN05216230_12210</name>
</gene>
<keyword evidence="4" id="KW-0689">Ribosomal protein</keyword>
<keyword evidence="2" id="KW-0012">Acyltransferase</keyword>
<dbReference type="EMBL" id="CP083803">
    <property type="protein sequence ID" value="UXZ45418.1"/>
    <property type="molecule type" value="Genomic_DNA"/>
</dbReference>
<proteinExistence type="predicted"/>
<organism evidence="4 6">
    <name type="scientific">Pseudomonas soli</name>
    <dbReference type="NCBI Taxonomy" id="1306993"/>
    <lineage>
        <taxon>Bacteria</taxon>
        <taxon>Pseudomonadati</taxon>
        <taxon>Pseudomonadota</taxon>
        <taxon>Gammaproteobacteria</taxon>
        <taxon>Pseudomonadales</taxon>
        <taxon>Pseudomonadaceae</taxon>
        <taxon>Pseudomonas</taxon>
    </lineage>
</organism>
<dbReference type="GO" id="GO:0016747">
    <property type="term" value="F:acyltransferase activity, transferring groups other than amino-acyl groups"/>
    <property type="evidence" value="ECO:0007669"/>
    <property type="project" value="InterPro"/>
</dbReference>
<dbReference type="PANTHER" id="PTHR43877:SF2">
    <property type="entry name" value="AMINOALKYLPHOSPHONATE N-ACETYLTRANSFERASE-RELATED"/>
    <property type="match status" value="1"/>
</dbReference>
<dbReference type="InterPro" id="IPR050832">
    <property type="entry name" value="Bact_Acetyltransf"/>
</dbReference>
<name>A0A1H9UGR8_9PSED</name>
<dbReference type="Pfam" id="PF00583">
    <property type="entry name" value="Acetyltransf_1"/>
    <property type="match status" value="1"/>
</dbReference>
<dbReference type="PANTHER" id="PTHR43877">
    <property type="entry name" value="AMINOALKYLPHOSPHONATE N-ACETYLTRANSFERASE-RELATED-RELATED"/>
    <property type="match status" value="1"/>
</dbReference>
<reference evidence="4 6" key="1">
    <citation type="submission" date="2016-10" db="EMBL/GenBank/DDBJ databases">
        <authorList>
            <person name="de Groot N.N."/>
        </authorList>
    </citation>
    <scope>NUCLEOTIDE SEQUENCE [LARGE SCALE GENOMIC DNA]</scope>
    <source>
        <strain evidence="4 6">LMG 27941</strain>
    </source>
</reference>
<dbReference type="InterPro" id="IPR000182">
    <property type="entry name" value="GNAT_dom"/>
</dbReference>
<protein>
    <submittedName>
        <fullName evidence="5">GNAT family N-acetyltransferase</fullName>
    </submittedName>
    <submittedName>
        <fullName evidence="4">Ribosomal protein S18 acetylase RimI</fullName>
    </submittedName>
</protein>
<dbReference type="PROSITE" id="PS51186">
    <property type="entry name" value="GNAT"/>
    <property type="match status" value="1"/>
</dbReference>
<evidence type="ECO:0000256" key="1">
    <source>
        <dbReference type="ARBA" id="ARBA00022679"/>
    </source>
</evidence>